<dbReference type="PANTHER" id="PTHR10434:SF11">
    <property type="entry name" value="1-ACYL-SN-GLYCEROL-3-PHOSPHATE ACYLTRANSFERASE"/>
    <property type="match status" value="1"/>
</dbReference>
<dbReference type="GeneID" id="25908605"/>
<dbReference type="CDD" id="cd07989">
    <property type="entry name" value="LPLAT_AGPAT-like"/>
    <property type="match status" value="1"/>
</dbReference>
<dbReference type="AlphaFoldDB" id="A0A0L0FRQ8"/>
<evidence type="ECO:0000256" key="3">
    <source>
        <dbReference type="SAM" id="Phobius"/>
    </source>
</evidence>
<dbReference type="PANTHER" id="PTHR10434">
    <property type="entry name" value="1-ACYL-SN-GLYCEROL-3-PHOSPHATE ACYLTRANSFERASE"/>
    <property type="match status" value="1"/>
</dbReference>
<dbReference type="RefSeq" id="XP_014153409.1">
    <property type="nucleotide sequence ID" value="XM_014297934.1"/>
</dbReference>
<keyword evidence="1" id="KW-0808">Transferase</keyword>
<dbReference type="InterPro" id="IPR002123">
    <property type="entry name" value="Plipid/glycerol_acylTrfase"/>
</dbReference>
<dbReference type="GO" id="GO:0006654">
    <property type="term" value="P:phosphatidic acid biosynthetic process"/>
    <property type="evidence" value="ECO:0007669"/>
    <property type="project" value="TreeGrafter"/>
</dbReference>
<gene>
    <name evidence="5" type="ORF">SARC_08101</name>
</gene>
<dbReference type="EMBL" id="KQ242293">
    <property type="protein sequence ID" value="KNC79507.1"/>
    <property type="molecule type" value="Genomic_DNA"/>
</dbReference>
<feature type="domain" description="Phospholipid/glycerol acyltransferase" evidence="4">
    <location>
        <begin position="69"/>
        <end position="194"/>
    </location>
</feature>
<dbReference type="Pfam" id="PF01553">
    <property type="entry name" value="Acyltransferase"/>
    <property type="match status" value="1"/>
</dbReference>
<dbReference type="SUPFAM" id="SSF69593">
    <property type="entry name" value="Glycerol-3-phosphate (1)-acyltransferase"/>
    <property type="match status" value="1"/>
</dbReference>
<dbReference type="SMART" id="SM00563">
    <property type="entry name" value="PlsC"/>
    <property type="match status" value="1"/>
</dbReference>
<keyword evidence="2" id="KW-0012">Acyltransferase</keyword>
<feature type="transmembrane region" description="Helical" evidence="3">
    <location>
        <begin position="6"/>
        <end position="29"/>
    </location>
</feature>
<evidence type="ECO:0000313" key="6">
    <source>
        <dbReference type="Proteomes" id="UP000054560"/>
    </source>
</evidence>
<protein>
    <recommendedName>
        <fullName evidence="4">Phospholipid/glycerol acyltransferase domain-containing protein</fullName>
    </recommendedName>
</protein>
<dbReference type="STRING" id="667725.A0A0L0FRQ8"/>
<evidence type="ECO:0000256" key="2">
    <source>
        <dbReference type="ARBA" id="ARBA00023315"/>
    </source>
</evidence>
<evidence type="ECO:0000259" key="4">
    <source>
        <dbReference type="SMART" id="SM00563"/>
    </source>
</evidence>
<dbReference type="GO" id="GO:0003841">
    <property type="term" value="F:1-acylglycerol-3-phosphate O-acyltransferase activity"/>
    <property type="evidence" value="ECO:0007669"/>
    <property type="project" value="TreeGrafter"/>
</dbReference>
<organism evidence="5 6">
    <name type="scientific">Sphaeroforma arctica JP610</name>
    <dbReference type="NCBI Taxonomy" id="667725"/>
    <lineage>
        <taxon>Eukaryota</taxon>
        <taxon>Ichthyosporea</taxon>
        <taxon>Ichthyophonida</taxon>
        <taxon>Sphaeroforma</taxon>
    </lineage>
</organism>
<sequence>QILTTVYFYLTLVGCHLFVGFFLIPWFFFIDNREMLRRGLYICHTILRFIQKPILNIEFHNVPKNPKDFVFFVNHVTAWDCFWVDELNNENMTVIVAQFVVEIPLFGAWVRKMGGIPIKFAKPNDQQSTETNKESARLSAQESSAWLEKPNFTMGLFPEGLRTKTGKVGEFKPLIFRLAIRNKKVVYPCVLLGARKIHPLGQTWISPGNMVIKYGDAIPTDTMTECNEDIQGLMKKVQYFVWSDFMVPIFGLFDSFTEPRRTTAQSL</sequence>
<name>A0A0L0FRQ8_9EUKA</name>
<dbReference type="GO" id="GO:0005783">
    <property type="term" value="C:endoplasmic reticulum"/>
    <property type="evidence" value="ECO:0007669"/>
    <property type="project" value="TreeGrafter"/>
</dbReference>
<accession>A0A0L0FRQ8</accession>
<keyword evidence="3" id="KW-1133">Transmembrane helix</keyword>
<dbReference type="eggNOG" id="KOG2848">
    <property type="taxonomic scope" value="Eukaryota"/>
</dbReference>
<keyword evidence="6" id="KW-1185">Reference proteome</keyword>
<dbReference type="Proteomes" id="UP000054560">
    <property type="component" value="Unassembled WGS sequence"/>
</dbReference>
<feature type="non-terminal residue" evidence="5">
    <location>
        <position position="1"/>
    </location>
</feature>
<proteinExistence type="predicted"/>
<keyword evidence="3" id="KW-0472">Membrane</keyword>
<reference evidence="5 6" key="1">
    <citation type="submission" date="2011-02" db="EMBL/GenBank/DDBJ databases">
        <title>The Genome Sequence of Sphaeroforma arctica JP610.</title>
        <authorList>
            <consortium name="The Broad Institute Genome Sequencing Platform"/>
            <person name="Russ C."/>
            <person name="Cuomo C."/>
            <person name="Young S.K."/>
            <person name="Zeng Q."/>
            <person name="Gargeya S."/>
            <person name="Alvarado L."/>
            <person name="Berlin A."/>
            <person name="Chapman S.B."/>
            <person name="Chen Z."/>
            <person name="Freedman E."/>
            <person name="Gellesch M."/>
            <person name="Goldberg J."/>
            <person name="Griggs A."/>
            <person name="Gujja S."/>
            <person name="Heilman E."/>
            <person name="Heiman D."/>
            <person name="Howarth C."/>
            <person name="Mehta T."/>
            <person name="Neiman D."/>
            <person name="Pearson M."/>
            <person name="Roberts A."/>
            <person name="Saif S."/>
            <person name="Shea T."/>
            <person name="Shenoy N."/>
            <person name="Sisk P."/>
            <person name="Stolte C."/>
            <person name="Sykes S."/>
            <person name="White J."/>
            <person name="Yandava C."/>
            <person name="Burger G."/>
            <person name="Gray M.W."/>
            <person name="Holland P.W.H."/>
            <person name="King N."/>
            <person name="Lang F.B.F."/>
            <person name="Roger A.J."/>
            <person name="Ruiz-Trillo I."/>
            <person name="Haas B."/>
            <person name="Nusbaum C."/>
            <person name="Birren B."/>
        </authorList>
    </citation>
    <scope>NUCLEOTIDE SEQUENCE [LARGE SCALE GENOMIC DNA]</scope>
    <source>
        <strain evidence="5 6">JP610</strain>
    </source>
</reference>
<evidence type="ECO:0000256" key="1">
    <source>
        <dbReference type="ARBA" id="ARBA00022679"/>
    </source>
</evidence>
<evidence type="ECO:0000313" key="5">
    <source>
        <dbReference type="EMBL" id="KNC79507.1"/>
    </source>
</evidence>
<keyword evidence="3" id="KW-0812">Transmembrane</keyword>
<dbReference type="OrthoDB" id="417078at2759"/>